<feature type="compositionally biased region" description="Polar residues" evidence="1">
    <location>
        <begin position="431"/>
        <end position="447"/>
    </location>
</feature>
<feature type="compositionally biased region" description="Polar residues" evidence="1">
    <location>
        <begin position="278"/>
        <end position="300"/>
    </location>
</feature>
<feature type="region of interest" description="Disordered" evidence="1">
    <location>
        <begin position="431"/>
        <end position="460"/>
    </location>
</feature>
<feature type="signal peptide" evidence="2">
    <location>
        <begin position="1"/>
        <end position="30"/>
    </location>
</feature>
<proteinExistence type="predicted"/>
<feature type="compositionally biased region" description="Low complexity" evidence="1">
    <location>
        <begin position="301"/>
        <end position="314"/>
    </location>
</feature>
<evidence type="ECO:0000259" key="3">
    <source>
        <dbReference type="SMART" id="SM00554"/>
    </source>
</evidence>
<feature type="chain" id="PRO_5035781237" description="FAS1 domain-containing protein" evidence="2">
    <location>
        <begin position="31"/>
        <end position="480"/>
    </location>
</feature>
<dbReference type="AlphaFoldDB" id="A0A8T2TBH0"/>
<name>A0A8T2TBH0_CERRI</name>
<comment type="caution">
    <text evidence="4">The sequence shown here is derived from an EMBL/GenBank/DDBJ whole genome shotgun (WGS) entry which is preliminary data.</text>
</comment>
<evidence type="ECO:0000256" key="1">
    <source>
        <dbReference type="SAM" id="MobiDB-lite"/>
    </source>
</evidence>
<reference evidence="4" key="1">
    <citation type="submission" date="2021-08" db="EMBL/GenBank/DDBJ databases">
        <title>WGS assembly of Ceratopteris richardii.</title>
        <authorList>
            <person name="Marchant D.B."/>
            <person name="Chen G."/>
            <person name="Jenkins J."/>
            <person name="Shu S."/>
            <person name="Leebens-Mack J."/>
            <person name="Grimwood J."/>
            <person name="Schmutz J."/>
            <person name="Soltis P."/>
            <person name="Soltis D."/>
            <person name="Chen Z.-H."/>
        </authorList>
    </citation>
    <scope>NUCLEOTIDE SEQUENCE</scope>
    <source>
        <strain evidence="4">Whitten #5841</strain>
        <tissue evidence="4">Leaf</tissue>
    </source>
</reference>
<feature type="region of interest" description="Disordered" evidence="1">
    <location>
        <begin position="219"/>
        <end position="330"/>
    </location>
</feature>
<dbReference type="Proteomes" id="UP000825935">
    <property type="component" value="Chromosome 13"/>
</dbReference>
<dbReference type="SMART" id="SM00554">
    <property type="entry name" value="FAS1"/>
    <property type="match status" value="1"/>
</dbReference>
<feature type="compositionally biased region" description="Low complexity" evidence="1">
    <location>
        <begin position="233"/>
        <end position="249"/>
    </location>
</feature>
<evidence type="ECO:0000313" key="4">
    <source>
        <dbReference type="EMBL" id="KAH7420547.1"/>
    </source>
</evidence>
<keyword evidence="5" id="KW-1185">Reference proteome</keyword>
<dbReference type="Gene3D" id="2.30.180.10">
    <property type="entry name" value="FAS1 domain"/>
    <property type="match status" value="1"/>
</dbReference>
<evidence type="ECO:0000256" key="2">
    <source>
        <dbReference type="SAM" id="SignalP"/>
    </source>
</evidence>
<keyword evidence="2" id="KW-0732">Signal</keyword>
<dbReference type="SUPFAM" id="SSF82153">
    <property type="entry name" value="FAS1 domain"/>
    <property type="match status" value="1"/>
</dbReference>
<dbReference type="EMBL" id="CM035418">
    <property type="protein sequence ID" value="KAH7420547.1"/>
    <property type="molecule type" value="Genomic_DNA"/>
</dbReference>
<feature type="domain" description="FAS1" evidence="3">
    <location>
        <begin position="81"/>
        <end position="210"/>
    </location>
</feature>
<accession>A0A8T2TBH0</accession>
<feature type="compositionally biased region" description="Low complexity" evidence="1">
    <location>
        <begin position="380"/>
        <end position="398"/>
    </location>
</feature>
<feature type="region of interest" description="Disordered" evidence="1">
    <location>
        <begin position="380"/>
        <end position="409"/>
    </location>
</feature>
<organism evidence="4 5">
    <name type="scientific">Ceratopteris richardii</name>
    <name type="common">Triangle waterfern</name>
    <dbReference type="NCBI Taxonomy" id="49495"/>
    <lineage>
        <taxon>Eukaryota</taxon>
        <taxon>Viridiplantae</taxon>
        <taxon>Streptophyta</taxon>
        <taxon>Embryophyta</taxon>
        <taxon>Tracheophyta</taxon>
        <taxon>Polypodiopsida</taxon>
        <taxon>Polypodiidae</taxon>
        <taxon>Polypodiales</taxon>
        <taxon>Pteridineae</taxon>
        <taxon>Pteridaceae</taxon>
        <taxon>Parkerioideae</taxon>
        <taxon>Ceratopteris</taxon>
    </lineage>
</organism>
<protein>
    <recommendedName>
        <fullName evidence="3">FAS1 domain-containing protein</fullName>
    </recommendedName>
</protein>
<gene>
    <name evidence="4" type="ORF">KP509_13G011800</name>
</gene>
<sequence length="480" mass="51600">MKRLAMVAAAAKTLVAATLLLHCIDMTAMGIRDYGKDSDSGFTRQNVADEAVKALNETGRYMMAALVLPYLAPIILQRKTTLFIPNDEAVRQSLPGLQASMVALEDRPPPFAFLRGRELQTVAKMHVIRSANLSFADLQELPTGTLLPTLLGPPNHYVRLSASTIKYPSGPRHHHLLINNARIEQPDLCPSALSSYLTCHGIASLLFIPPVLDTNSTSYPVPAHQSSYPTPPSTSYFPENKPNPNVYANPSPPPPPPMSYDGAPPLIQNPGSPYPTFANGSSPYPSLPSDSHPYSSASGQSTPYLSPSNNYSSSSPPPVTPSSYRSPSVHSIAYPPPSNASSYPSPSPPFNNYSSYLSPPSDSSSYPPFGASSPYPSPSNSYFRSSPSVNSSYPLSYNRPPPNPIHYNSSQYPPLNVSVPPLMVPYPVSNASSPSTSAYNFTGNGSPSPSPVPHPQTSNASYPRKLPNISYIFLVLLTLL</sequence>
<evidence type="ECO:0000313" key="5">
    <source>
        <dbReference type="Proteomes" id="UP000825935"/>
    </source>
</evidence>
<dbReference type="OrthoDB" id="10542236at2759"/>
<dbReference type="InterPro" id="IPR000782">
    <property type="entry name" value="FAS1_domain"/>
</dbReference>
<dbReference type="InterPro" id="IPR036378">
    <property type="entry name" value="FAS1_dom_sf"/>
</dbReference>